<evidence type="ECO:0000256" key="2">
    <source>
        <dbReference type="ARBA" id="ARBA00022723"/>
    </source>
</evidence>
<dbReference type="GO" id="GO:0000287">
    <property type="term" value="F:magnesium ion binding"/>
    <property type="evidence" value="ECO:0007669"/>
    <property type="project" value="InterPro"/>
</dbReference>
<dbReference type="Proteomes" id="UP001229421">
    <property type="component" value="Unassembled WGS sequence"/>
</dbReference>
<dbReference type="PANTHER" id="PTHR31225:SF196">
    <property type="entry name" value="TERPENOID CYCLASES_PROTEIN PRENYLTRANSFERASE ALPHA-ALPHA TOROID-RELATED"/>
    <property type="match status" value="1"/>
</dbReference>
<protein>
    <recommendedName>
        <fullName evidence="5">Terpene synthase metal-binding domain-containing protein</fullName>
    </recommendedName>
</protein>
<keyword evidence="7" id="KW-1185">Reference proteome</keyword>
<dbReference type="EMBL" id="JAUHHV010000010">
    <property type="protein sequence ID" value="KAK1410874.1"/>
    <property type="molecule type" value="Genomic_DNA"/>
</dbReference>
<evidence type="ECO:0000256" key="4">
    <source>
        <dbReference type="ARBA" id="ARBA00023239"/>
    </source>
</evidence>
<dbReference type="SFLD" id="SFLDG01019">
    <property type="entry name" value="Terpene_Cyclase_Like_1_C_Termi"/>
    <property type="match status" value="1"/>
</dbReference>
<name>A0AAD8JU73_TARER</name>
<dbReference type="PANTHER" id="PTHR31225">
    <property type="entry name" value="OS04G0344100 PROTEIN-RELATED"/>
    <property type="match status" value="1"/>
</dbReference>
<keyword evidence="2" id="KW-0479">Metal-binding</keyword>
<dbReference type="InterPro" id="IPR050148">
    <property type="entry name" value="Terpene_synthase-like"/>
</dbReference>
<proteinExistence type="predicted"/>
<dbReference type="Gene3D" id="1.10.600.10">
    <property type="entry name" value="Farnesyl Diphosphate Synthase"/>
    <property type="match status" value="1"/>
</dbReference>
<evidence type="ECO:0000256" key="1">
    <source>
        <dbReference type="ARBA" id="ARBA00001946"/>
    </source>
</evidence>
<dbReference type="AlphaFoldDB" id="A0AAD8JU73"/>
<comment type="caution">
    <text evidence="6">The sequence shown here is derived from an EMBL/GenBank/DDBJ whole genome shotgun (WGS) entry which is preliminary data.</text>
</comment>
<comment type="cofactor">
    <cofactor evidence="1">
        <name>Mg(2+)</name>
        <dbReference type="ChEBI" id="CHEBI:18420"/>
    </cofactor>
</comment>
<evidence type="ECO:0000313" key="6">
    <source>
        <dbReference type="EMBL" id="KAK1410874.1"/>
    </source>
</evidence>
<dbReference type="InterPro" id="IPR034741">
    <property type="entry name" value="Terpene_cyclase-like_1_C"/>
</dbReference>
<reference evidence="6" key="1">
    <citation type="journal article" date="2023" name="bioRxiv">
        <title>Improved chromosome-level genome assembly for marigold (Tagetes erecta).</title>
        <authorList>
            <person name="Jiang F."/>
            <person name="Yuan L."/>
            <person name="Wang S."/>
            <person name="Wang H."/>
            <person name="Xu D."/>
            <person name="Wang A."/>
            <person name="Fan W."/>
        </authorList>
    </citation>
    <scope>NUCLEOTIDE SEQUENCE</scope>
    <source>
        <strain evidence="6">WSJ</strain>
        <tissue evidence="6">Leaf</tissue>
    </source>
</reference>
<keyword evidence="3" id="KW-0460">Magnesium</keyword>
<sequence>MAGILDDTYDAYGTYEELEIFTEAIQRWSSNNLDSLPEYMKLIYKCLLDIYGEMKEFRAKEGKAYELEYFKESMKEYITSYMTEAKWREEGYVPTIEEHESVRFMSSAYKMLTTASFVGMGDMITEEAFKWVETNPHVVKSSAAISRLMDDVVGRKEDQERKHVVTTVESYMKQHDVKEEEACDLINQQVEDAWKDMNRELLICKDVPLRLIMTVFNMARVMDTLYKYQDNFTHVGEEFIHNIKSLLVHAISVD</sequence>
<organism evidence="6 7">
    <name type="scientific">Tagetes erecta</name>
    <name type="common">African marigold</name>
    <dbReference type="NCBI Taxonomy" id="13708"/>
    <lineage>
        <taxon>Eukaryota</taxon>
        <taxon>Viridiplantae</taxon>
        <taxon>Streptophyta</taxon>
        <taxon>Embryophyta</taxon>
        <taxon>Tracheophyta</taxon>
        <taxon>Spermatophyta</taxon>
        <taxon>Magnoliopsida</taxon>
        <taxon>eudicotyledons</taxon>
        <taxon>Gunneridae</taxon>
        <taxon>Pentapetalae</taxon>
        <taxon>asterids</taxon>
        <taxon>campanulids</taxon>
        <taxon>Asterales</taxon>
        <taxon>Asteraceae</taxon>
        <taxon>Asteroideae</taxon>
        <taxon>Heliantheae alliance</taxon>
        <taxon>Tageteae</taxon>
        <taxon>Tagetes</taxon>
    </lineage>
</organism>
<evidence type="ECO:0000256" key="3">
    <source>
        <dbReference type="ARBA" id="ARBA00022842"/>
    </source>
</evidence>
<gene>
    <name evidence="6" type="ORF">QVD17_37415</name>
</gene>
<dbReference type="InterPro" id="IPR008949">
    <property type="entry name" value="Isoprenoid_synthase_dom_sf"/>
</dbReference>
<evidence type="ECO:0000259" key="5">
    <source>
        <dbReference type="Pfam" id="PF03936"/>
    </source>
</evidence>
<dbReference type="SUPFAM" id="SSF48576">
    <property type="entry name" value="Terpenoid synthases"/>
    <property type="match status" value="1"/>
</dbReference>
<feature type="domain" description="Terpene synthase metal-binding" evidence="5">
    <location>
        <begin position="2"/>
        <end position="196"/>
    </location>
</feature>
<dbReference type="SFLD" id="SFLDS00005">
    <property type="entry name" value="Isoprenoid_Synthase_Type_I"/>
    <property type="match status" value="1"/>
</dbReference>
<dbReference type="GO" id="GO:0016114">
    <property type="term" value="P:terpenoid biosynthetic process"/>
    <property type="evidence" value="ECO:0007669"/>
    <property type="project" value="InterPro"/>
</dbReference>
<dbReference type="GO" id="GO:0010333">
    <property type="term" value="F:terpene synthase activity"/>
    <property type="evidence" value="ECO:0007669"/>
    <property type="project" value="InterPro"/>
</dbReference>
<accession>A0AAD8JU73</accession>
<keyword evidence="4" id="KW-0456">Lyase</keyword>
<dbReference type="Pfam" id="PF03936">
    <property type="entry name" value="Terpene_synth_C"/>
    <property type="match status" value="1"/>
</dbReference>
<evidence type="ECO:0000313" key="7">
    <source>
        <dbReference type="Proteomes" id="UP001229421"/>
    </source>
</evidence>
<dbReference type="InterPro" id="IPR005630">
    <property type="entry name" value="Terpene_synthase_metal-bd"/>
</dbReference>